<dbReference type="Proteomes" id="UP000186336">
    <property type="component" value="Chromosome"/>
</dbReference>
<gene>
    <name evidence="7" type="ORF">BWR18_07400</name>
</gene>
<evidence type="ECO:0000256" key="1">
    <source>
        <dbReference type="ARBA" id="ARBA00004141"/>
    </source>
</evidence>
<evidence type="ECO:0000256" key="3">
    <source>
        <dbReference type="ARBA" id="ARBA00022989"/>
    </source>
</evidence>
<organism evidence="7 8">
    <name type="scientific">Tateyamaria omphalii</name>
    <dbReference type="NCBI Taxonomy" id="299262"/>
    <lineage>
        <taxon>Bacteria</taxon>
        <taxon>Pseudomonadati</taxon>
        <taxon>Pseudomonadota</taxon>
        <taxon>Alphaproteobacteria</taxon>
        <taxon>Rhodobacterales</taxon>
        <taxon>Roseobacteraceae</taxon>
        <taxon>Tateyamaria</taxon>
    </lineage>
</organism>
<feature type="transmembrane region" description="Helical" evidence="5">
    <location>
        <begin position="136"/>
        <end position="157"/>
    </location>
</feature>
<dbReference type="GO" id="GO:0016020">
    <property type="term" value="C:membrane"/>
    <property type="evidence" value="ECO:0007669"/>
    <property type="project" value="UniProtKB-SubCell"/>
</dbReference>
<dbReference type="InterPro" id="IPR006977">
    <property type="entry name" value="Yip1_dom"/>
</dbReference>
<dbReference type="Pfam" id="PF04893">
    <property type="entry name" value="Yip1"/>
    <property type="match status" value="1"/>
</dbReference>
<proteinExistence type="predicted"/>
<keyword evidence="3 5" id="KW-1133">Transmembrane helix</keyword>
<protein>
    <recommendedName>
        <fullName evidence="6">Yip1 domain-containing protein</fullName>
    </recommendedName>
</protein>
<dbReference type="KEGG" id="tom:BWR18_07400"/>
<keyword evidence="2 5" id="KW-0812">Transmembrane</keyword>
<keyword evidence="4 5" id="KW-0472">Membrane</keyword>
<dbReference type="OrthoDB" id="7872013at2"/>
<evidence type="ECO:0000313" key="8">
    <source>
        <dbReference type="Proteomes" id="UP000186336"/>
    </source>
</evidence>
<dbReference type="RefSeq" id="WP_076627387.1">
    <property type="nucleotide sequence ID" value="NZ_CP019312.1"/>
</dbReference>
<dbReference type="EMBL" id="CP019312">
    <property type="protein sequence ID" value="APX11525.1"/>
    <property type="molecule type" value="Genomic_DNA"/>
</dbReference>
<evidence type="ECO:0000256" key="4">
    <source>
        <dbReference type="ARBA" id="ARBA00023136"/>
    </source>
</evidence>
<name>A0A1P8MU06_9RHOB</name>
<evidence type="ECO:0000259" key="6">
    <source>
        <dbReference type="Pfam" id="PF04893"/>
    </source>
</evidence>
<feature type="transmembrane region" description="Helical" evidence="5">
    <location>
        <begin position="76"/>
        <end position="97"/>
    </location>
</feature>
<sequence length="198" mass="20537">MSSVSDLAVDTLRDPKQVAAQIIGWRLDRATLYTALFAVAAVNAVLASAPVVLLDGQVDAAARAAMPILGLLERPIALFAIIAGGLLLMVHGLVWAGRALGGQGDFTDMLALLTWLQALRAAAQALVLVLSMVVPAIAGLVALGVAIVAFWLLLHFISAALRFNSLFRAFGLLLVVLAGLFIGLMMLVTLTGVTAGGL</sequence>
<dbReference type="AlphaFoldDB" id="A0A1P8MU06"/>
<feature type="transmembrane region" description="Helical" evidence="5">
    <location>
        <begin position="32"/>
        <end position="53"/>
    </location>
</feature>
<dbReference type="STRING" id="299262.BWR18_07400"/>
<reference evidence="7 8" key="1">
    <citation type="submission" date="2017-01" db="EMBL/GenBank/DDBJ databases">
        <title>Complete genome of Tateyamaria omphalii DOK1-4 isolated from seawater in Dokdo.</title>
        <authorList>
            <person name="Kim J.H."/>
            <person name="Chi W.-J."/>
        </authorList>
    </citation>
    <scope>NUCLEOTIDE SEQUENCE [LARGE SCALE GENOMIC DNA]</scope>
    <source>
        <strain evidence="7 8">DOK1-4</strain>
    </source>
</reference>
<keyword evidence="8" id="KW-1185">Reference proteome</keyword>
<evidence type="ECO:0000256" key="5">
    <source>
        <dbReference type="SAM" id="Phobius"/>
    </source>
</evidence>
<evidence type="ECO:0000313" key="7">
    <source>
        <dbReference type="EMBL" id="APX11525.1"/>
    </source>
</evidence>
<comment type="subcellular location">
    <subcellularLocation>
        <location evidence="1">Membrane</location>
        <topology evidence="1">Multi-pass membrane protein</topology>
    </subcellularLocation>
</comment>
<evidence type="ECO:0000256" key="2">
    <source>
        <dbReference type="ARBA" id="ARBA00022692"/>
    </source>
</evidence>
<accession>A0A1P8MU06</accession>
<feature type="domain" description="Yip1" evidence="6">
    <location>
        <begin position="10"/>
        <end position="183"/>
    </location>
</feature>
<feature type="transmembrane region" description="Helical" evidence="5">
    <location>
        <begin position="169"/>
        <end position="193"/>
    </location>
</feature>